<dbReference type="Gene3D" id="2.130.10.10">
    <property type="entry name" value="YVTN repeat-like/Quinoprotein amine dehydrogenase"/>
    <property type="match status" value="2"/>
</dbReference>
<dbReference type="InterPro" id="IPR011047">
    <property type="entry name" value="Quinoprotein_ADH-like_sf"/>
</dbReference>
<sequence length="1089" mass="116333">MTEVGARPAARIRLTGPEDIRAAEEWRRWIVGPDQELRRFVRQLVEQGDTERLLALYRDTAPLHEFLAETAPTHGPGADGLGPPFRAGEPALISAIRTQAAAGLAVLHPDDEQYPDAAGRWAQRAFPTARTNDATVPALPRSVPEDLRALLGSRTGPAAHLVTAMILDLSGHLPPPGDTAAVAVLLKTGSQGLAATLSVALRPELPHRLVPDPARMALGTVDQDFQDAMEAAWTQTRAHRLDAGVTWAVESRYGPVPRLADRSLGLAFTLVLAELVRRRQRLRQLLRWQRLQPRTTAIGRVDGALVRGVDGYREKLRHADPHFATLVPAEDVGKLGDVPHQADIVPVATVRQALRRGRRRDRKALVRTLAVVATAVLLAAGLTGYGYLRATRDAENTRLTALADKVAAAARSSPGTDGQDLLLAMASDDIAARAGGHPSVFDRLSQDRGSLVKIYRPDTGAFRDATLSGSGRLAVLTGDAGTIRLIDTGTREVVWSKNLPPGMTFAPGQVFATAAAVTDDGIAAIGLSDRRILLVERTREGWREDPPLTVPGTDQDGLFGSRAVTALAFDGDASYLYAAGRHGVRRYSLDARHTLITCAAGEDVQSIEATGAGLLMTLADRVVTVAFPRRCASTTVLRAPAGVTLRGSGVVDKTRVAAGTIGAKLVTVGAHGIRSTIAEDGPYETVRVSDSYRGWRVASTGKRTGHAVMWALDDGTVSYNAGASGNLWAGGRLLVWIHDGLAELHSYGLDSFLTMRTLDDVRAIGARWAGPDLLVRTYTGVYLLRSVTSKPFLNGQLTLPGPEHSVPQQLAGDSTGLWGAAVFLDDDTHLRRLTVWNLHARQEVFVPTPAGDIPIVAQFVGDRLYVGYGNGALRVFGFGNGSWTMRAEARYTDPILDLAASADGRTVAGMSGRTDKGSPAVFTVEASSLRLVDRRVLSGPSGLAHLTVLHDGRIVAAYGAGTVVFLRPDLTEIRTDLAPQMNYVTAVAEVPQRREVVVGSSGGSRVFDTGTGANVSAHGWGRSGATIDLAADRTGEMFASVEFNSAQIAIWSMAPGVRRANACAAIGRDLTEAEWAQFVGPDLPYQHVC</sequence>
<name>A0ABY8WQY2_9ACTN</name>
<dbReference type="RefSeq" id="WP_284921296.1">
    <property type="nucleotide sequence ID" value="NZ_CP126980.1"/>
</dbReference>
<evidence type="ECO:0000313" key="2">
    <source>
        <dbReference type="EMBL" id="WIM99857.1"/>
    </source>
</evidence>
<dbReference type="SUPFAM" id="SSF50998">
    <property type="entry name" value="Quinoprotein alcohol dehydrogenase-like"/>
    <property type="match status" value="1"/>
</dbReference>
<gene>
    <name evidence="2" type="ORF">ACTOB_003523</name>
</gene>
<feature type="transmembrane region" description="Helical" evidence="1">
    <location>
        <begin position="364"/>
        <end position="388"/>
    </location>
</feature>
<dbReference type="Proteomes" id="UP001240150">
    <property type="component" value="Chromosome"/>
</dbReference>
<protein>
    <submittedName>
        <fullName evidence="2">Uncharacterized protein</fullName>
    </submittedName>
</protein>
<keyword evidence="1" id="KW-0812">Transmembrane</keyword>
<dbReference type="EMBL" id="CP126980">
    <property type="protein sequence ID" value="WIM99857.1"/>
    <property type="molecule type" value="Genomic_DNA"/>
</dbReference>
<keyword evidence="1" id="KW-0472">Membrane</keyword>
<keyword evidence="1" id="KW-1133">Transmembrane helix</keyword>
<evidence type="ECO:0000256" key="1">
    <source>
        <dbReference type="SAM" id="Phobius"/>
    </source>
</evidence>
<accession>A0ABY8WQY2</accession>
<organism evidence="2 3">
    <name type="scientific">Actinoplanes oblitus</name>
    <dbReference type="NCBI Taxonomy" id="3040509"/>
    <lineage>
        <taxon>Bacteria</taxon>
        <taxon>Bacillati</taxon>
        <taxon>Actinomycetota</taxon>
        <taxon>Actinomycetes</taxon>
        <taxon>Micromonosporales</taxon>
        <taxon>Micromonosporaceae</taxon>
        <taxon>Actinoplanes</taxon>
    </lineage>
</organism>
<dbReference type="InterPro" id="IPR015943">
    <property type="entry name" value="WD40/YVTN_repeat-like_dom_sf"/>
</dbReference>
<keyword evidence="3" id="KW-1185">Reference proteome</keyword>
<reference evidence="2 3" key="1">
    <citation type="submission" date="2023-06" db="EMBL/GenBank/DDBJ databases">
        <authorList>
            <person name="Yushchuk O."/>
            <person name="Binda E."/>
            <person name="Ruckert-Reed C."/>
            <person name="Fedorenko V."/>
            <person name="Kalinowski J."/>
            <person name="Marinelli F."/>
        </authorList>
    </citation>
    <scope>NUCLEOTIDE SEQUENCE [LARGE SCALE GENOMIC DNA]</scope>
    <source>
        <strain evidence="2 3">NRRL 3884</strain>
    </source>
</reference>
<proteinExistence type="predicted"/>
<evidence type="ECO:0000313" key="3">
    <source>
        <dbReference type="Proteomes" id="UP001240150"/>
    </source>
</evidence>